<dbReference type="InterPro" id="IPR021782">
    <property type="entry name" value="DUF3347"/>
</dbReference>
<gene>
    <name evidence="3" type="ORF">S12H4_17465</name>
</gene>
<evidence type="ECO:0000259" key="2">
    <source>
        <dbReference type="Pfam" id="PF11827"/>
    </source>
</evidence>
<evidence type="ECO:0000256" key="1">
    <source>
        <dbReference type="SAM" id="MobiDB-lite"/>
    </source>
</evidence>
<name>X1TZ87_9ZZZZ</name>
<feature type="non-terminal residue" evidence="3">
    <location>
        <position position="1"/>
    </location>
</feature>
<feature type="region of interest" description="Disordered" evidence="1">
    <location>
        <begin position="1"/>
        <end position="43"/>
    </location>
</feature>
<organism evidence="3">
    <name type="scientific">marine sediment metagenome</name>
    <dbReference type="NCBI Taxonomy" id="412755"/>
    <lineage>
        <taxon>unclassified sequences</taxon>
        <taxon>metagenomes</taxon>
        <taxon>ecological metagenomes</taxon>
    </lineage>
</organism>
<sequence length="141" mass="15873">LAGKPSMMNPEGGKINTGHDHGGMDMGEQNPAASMKPDDHSLYTMINEPSGENISQQFKTQLTKVFDQYINLKNALVKADAQKVAKFARKILYSLEKVDMELLKGDAHMVWMNQWENLKTDGEKIAESDNIDFQRKIFNLG</sequence>
<proteinExistence type="predicted"/>
<dbReference type="AlphaFoldDB" id="X1TZ87"/>
<protein>
    <recommendedName>
        <fullName evidence="2">DUF3347 domain-containing protein</fullName>
    </recommendedName>
</protein>
<comment type="caution">
    <text evidence="3">The sequence shown here is derived from an EMBL/GenBank/DDBJ whole genome shotgun (WGS) entry which is preliminary data.</text>
</comment>
<evidence type="ECO:0000313" key="3">
    <source>
        <dbReference type="EMBL" id="GAI85369.1"/>
    </source>
</evidence>
<dbReference type="EMBL" id="BARW01008536">
    <property type="protein sequence ID" value="GAI85369.1"/>
    <property type="molecule type" value="Genomic_DNA"/>
</dbReference>
<dbReference type="Pfam" id="PF11827">
    <property type="entry name" value="DUF3347"/>
    <property type="match status" value="1"/>
</dbReference>
<feature type="domain" description="DUF3347" evidence="2">
    <location>
        <begin position="65"/>
        <end position="139"/>
    </location>
</feature>
<accession>X1TZ87</accession>
<reference evidence="3" key="1">
    <citation type="journal article" date="2014" name="Front. Microbiol.">
        <title>High frequency of phylogenetically diverse reductive dehalogenase-homologous genes in deep subseafloor sedimentary metagenomes.</title>
        <authorList>
            <person name="Kawai M."/>
            <person name="Futagami T."/>
            <person name="Toyoda A."/>
            <person name="Takaki Y."/>
            <person name="Nishi S."/>
            <person name="Hori S."/>
            <person name="Arai W."/>
            <person name="Tsubouchi T."/>
            <person name="Morono Y."/>
            <person name="Uchiyama I."/>
            <person name="Ito T."/>
            <person name="Fujiyama A."/>
            <person name="Inagaki F."/>
            <person name="Takami H."/>
        </authorList>
    </citation>
    <scope>NUCLEOTIDE SEQUENCE</scope>
    <source>
        <strain evidence="3">Expedition CK06-06</strain>
    </source>
</reference>